<gene>
    <name evidence="2" type="ORF">NOCA120094</name>
</gene>
<feature type="transmembrane region" description="Helical" evidence="1">
    <location>
        <begin position="357"/>
        <end position="375"/>
    </location>
</feature>
<keyword evidence="1" id="KW-0812">Transmembrane</keyword>
<feature type="transmembrane region" description="Helical" evidence="1">
    <location>
        <begin position="134"/>
        <end position="152"/>
    </location>
</feature>
<name>A0A2P2CDP7_9ZZZZ</name>
<sequence length="664" mass="69999">MSPWGDPPRWLIWLCAAVIVAGAALTVAGAFRIGITVDETFHVVRLRNYFDHGWYLLDDDLGPSGPGAWVTDSYVYAPVTALFLHLLNVVVGNEAWSGVSTSADAYVVRHLGVALLAAWTVASVAVATRLVSGSWRWGVVASAVLVALPMWSGHAMFNVKDVPVAAGYTFATLGCMVLVTLDRSARRRRAVAVLLLFVGVVLAVGTRPAIWPGLAAAIGLVAVASLPRPGRAGQVWRIADLAVGSIAGLAVLAVIYPSVYTHPVRWALGAASESAGYQGERFWAYIPVMVMCTVPVVLLVFGVVGSVARFRRRVAGRDTTPLGHRDVMMALVVSQALLLPVILMIRVPSLNGGLRHLLFAAPAVAILMASGIAQVRGDMSSKRARTVVAAVAAAGMAVPLATQVQLFPLAYSYGNPLSDAAGLDVPADFWQASFREYADVIPSGAHVVCGAEKRDGHLLRQMPFGGQSWLALSQDCATVGALSVLQPYLEPTGARGGAVGPDFVALIWRGDAPDDCTEIGRVTRRRLATEVVASRALLCPLVLSDYEGPIAVDGAGNGARYLLGGWTADGGDPDITVEDRASLGFRTEGVDGVARLRVRGTADGNVDFLVNNVPARVQDSSGSWLVRPAAPLPELGEPGNLVLTMVVTGGRARVSHVEVEEVVG</sequence>
<feature type="transmembrane region" description="Helical" evidence="1">
    <location>
        <begin position="387"/>
        <end position="411"/>
    </location>
</feature>
<feature type="transmembrane region" description="Helical" evidence="1">
    <location>
        <begin position="238"/>
        <end position="259"/>
    </location>
</feature>
<accession>A0A2P2CDP7</accession>
<feature type="transmembrane region" description="Helical" evidence="1">
    <location>
        <begin position="12"/>
        <end position="35"/>
    </location>
</feature>
<organism evidence="2">
    <name type="scientific">metagenome</name>
    <dbReference type="NCBI Taxonomy" id="256318"/>
    <lineage>
        <taxon>unclassified sequences</taxon>
        <taxon>metagenomes</taxon>
    </lineage>
</organism>
<feature type="transmembrane region" description="Helical" evidence="1">
    <location>
        <begin position="188"/>
        <end position="204"/>
    </location>
</feature>
<feature type="transmembrane region" description="Helical" evidence="1">
    <location>
        <begin position="282"/>
        <end position="307"/>
    </location>
</feature>
<keyword evidence="1" id="KW-0472">Membrane</keyword>
<dbReference type="AlphaFoldDB" id="A0A2P2CDP7"/>
<proteinExistence type="predicted"/>
<evidence type="ECO:0008006" key="3">
    <source>
        <dbReference type="Google" id="ProtNLM"/>
    </source>
</evidence>
<feature type="transmembrane region" description="Helical" evidence="1">
    <location>
        <begin position="327"/>
        <end position="345"/>
    </location>
</feature>
<feature type="transmembrane region" description="Helical" evidence="1">
    <location>
        <begin position="210"/>
        <end position="226"/>
    </location>
</feature>
<reference evidence="2" key="1">
    <citation type="submission" date="2015-08" db="EMBL/GenBank/DDBJ databases">
        <authorList>
            <person name="Babu N.S."/>
            <person name="Beckwith C.J."/>
            <person name="Beseler K.G."/>
            <person name="Brison A."/>
            <person name="Carone J.V."/>
            <person name="Caskin T.P."/>
            <person name="Diamond M."/>
            <person name="Durham M.E."/>
            <person name="Foxe J.M."/>
            <person name="Go M."/>
            <person name="Henderson B.A."/>
            <person name="Jones I.B."/>
            <person name="McGettigan J.A."/>
            <person name="Micheletti S.J."/>
            <person name="Nasrallah M.E."/>
            <person name="Ortiz D."/>
            <person name="Piller C.R."/>
            <person name="Privatt S.R."/>
            <person name="Schneider S.L."/>
            <person name="Sharp S."/>
            <person name="Smith T.C."/>
            <person name="Stanton J.D."/>
            <person name="Ullery H.E."/>
            <person name="Wilson R.J."/>
            <person name="Serrano M.G."/>
            <person name="Buck G."/>
            <person name="Lee V."/>
            <person name="Wang Y."/>
            <person name="Carvalho R."/>
            <person name="Voegtly L."/>
            <person name="Shi R."/>
            <person name="Duckworth R."/>
            <person name="Johnson A."/>
            <person name="Loviza R."/>
            <person name="Walstead R."/>
            <person name="Shah Z."/>
            <person name="Kiflezghi M."/>
            <person name="Wade K."/>
            <person name="Ball S.L."/>
            <person name="Bradley K.W."/>
            <person name="Asai D.J."/>
            <person name="Bowman C.A."/>
            <person name="Russell D.A."/>
            <person name="Pope W.H."/>
            <person name="Jacobs-Sera D."/>
            <person name="Hendrix R.W."/>
            <person name="Hatfull G.F."/>
        </authorList>
    </citation>
    <scope>NUCLEOTIDE SEQUENCE</scope>
</reference>
<feature type="transmembrane region" description="Helical" evidence="1">
    <location>
        <begin position="164"/>
        <end position="181"/>
    </location>
</feature>
<dbReference type="EMBL" id="CZKB01000012">
    <property type="protein sequence ID" value="CUR60134.1"/>
    <property type="molecule type" value="Genomic_DNA"/>
</dbReference>
<keyword evidence="1" id="KW-1133">Transmembrane helix</keyword>
<feature type="transmembrane region" description="Helical" evidence="1">
    <location>
        <begin position="106"/>
        <end position="127"/>
    </location>
</feature>
<evidence type="ECO:0000313" key="2">
    <source>
        <dbReference type="EMBL" id="CUR60134.1"/>
    </source>
</evidence>
<protein>
    <recommendedName>
        <fullName evidence="3">Glycosyltransferase RgtA/B/C/D-like domain-containing protein</fullName>
    </recommendedName>
</protein>
<evidence type="ECO:0000256" key="1">
    <source>
        <dbReference type="SAM" id="Phobius"/>
    </source>
</evidence>